<dbReference type="Proteomes" id="UP001497516">
    <property type="component" value="Chromosome 4"/>
</dbReference>
<protein>
    <submittedName>
        <fullName evidence="2">Uncharacterized protein</fullName>
    </submittedName>
</protein>
<gene>
    <name evidence="2" type="ORF">LTRI10_LOCUS22296</name>
</gene>
<sequence length="99" mass="11521">MGFEISIPRSNPRFRFSLASQADDLQLYFPQSTPESSWEEGNELQERKVAWLRRGFGEAAAGQRVAFVEDYEFDEPNQPMRDDPPRRSAQVSRPNPMYH</sequence>
<evidence type="ECO:0000256" key="1">
    <source>
        <dbReference type="SAM" id="MobiDB-lite"/>
    </source>
</evidence>
<keyword evidence="3" id="KW-1185">Reference proteome</keyword>
<name>A0AAV2E4T9_9ROSI</name>
<dbReference type="AlphaFoldDB" id="A0AAV2E4T9"/>
<evidence type="ECO:0000313" key="3">
    <source>
        <dbReference type="Proteomes" id="UP001497516"/>
    </source>
</evidence>
<organism evidence="2 3">
    <name type="scientific">Linum trigynum</name>
    <dbReference type="NCBI Taxonomy" id="586398"/>
    <lineage>
        <taxon>Eukaryota</taxon>
        <taxon>Viridiplantae</taxon>
        <taxon>Streptophyta</taxon>
        <taxon>Embryophyta</taxon>
        <taxon>Tracheophyta</taxon>
        <taxon>Spermatophyta</taxon>
        <taxon>Magnoliopsida</taxon>
        <taxon>eudicotyledons</taxon>
        <taxon>Gunneridae</taxon>
        <taxon>Pentapetalae</taxon>
        <taxon>rosids</taxon>
        <taxon>fabids</taxon>
        <taxon>Malpighiales</taxon>
        <taxon>Linaceae</taxon>
        <taxon>Linum</taxon>
    </lineage>
</organism>
<feature type="region of interest" description="Disordered" evidence="1">
    <location>
        <begin position="70"/>
        <end position="99"/>
    </location>
</feature>
<accession>A0AAV2E4T9</accession>
<reference evidence="2 3" key="1">
    <citation type="submission" date="2024-04" db="EMBL/GenBank/DDBJ databases">
        <authorList>
            <person name="Fracassetti M."/>
        </authorList>
    </citation>
    <scope>NUCLEOTIDE SEQUENCE [LARGE SCALE GENOMIC DNA]</scope>
</reference>
<proteinExistence type="predicted"/>
<dbReference type="EMBL" id="OZ034817">
    <property type="protein sequence ID" value="CAL1380880.1"/>
    <property type="molecule type" value="Genomic_DNA"/>
</dbReference>
<evidence type="ECO:0000313" key="2">
    <source>
        <dbReference type="EMBL" id="CAL1380880.1"/>
    </source>
</evidence>